<dbReference type="InterPro" id="IPR009057">
    <property type="entry name" value="Homeodomain-like_sf"/>
</dbReference>
<dbReference type="Pfam" id="PF12833">
    <property type="entry name" value="HTH_18"/>
    <property type="match status" value="1"/>
</dbReference>
<evidence type="ECO:0000256" key="2">
    <source>
        <dbReference type="ARBA" id="ARBA00023125"/>
    </source>
</evidence>
<name>A0A1Y6IWP6_9VIBR</name>
<dbReference type="PROSITE" id="PS01124">
    <property type="entry name" value="HTH_ARAC_FAMILY_2"/>
    <property type="match status" value="1"/>
</dbReference>
<evidence type="ECO:0000313" key="6">
    <source>
        <dbReference type="EMBL" id="SMS02077.1"/>
    </source>
</evidence>
<keyword evidence="8" id="KW-1185">Reference proteome</keyword>
<dbReference type="Proteomes" id="UP001283366">
    <property type="component" value="Unassembled WGS sequence"/>
</dbReference>
<dbReference type="InterPro" id="IPR018062">
    <property type="entry name" value="HTH_AraC-typ_CS"/>
</dbReference>
<dbReference type="Pfam" id="PF06445">
    <property type="entry name" value="GyrI-like"/>
    <property type="match status" value="1"/>
</dbReference>
<dbReference type="InterPro" id="IPR011256">
    <property type="entry name" value="Reg_factor_effector_dom_sf"/>
</dbReference>
<evidence type="ECO:0000259" key="4">
    <source>
        <dbReference type="PROSITE" id="PS01124"/>
    </source>
</evidence>
<dbReference type="InterPro" id="IPR029442">
    <property type="entry name" value="GyrI-like"/>
</dbReference>
<dbReference type="InterPro" id="IPR018060">
    <property type="entry name" value="HTH_AraC"/>
</dbReference>
<dbReference type="GO" id="GO:0003700">
    <property type="term" value="F:DNA-binding transcription factor activity"/>
    <property type="evidence" value="ECO:0007669"/>
    <property type="project" value="InterPro"/>
</dbReference>
<dbReference type="PANTHER" id="PTHR40055">
    <property type="entry name" value="TRANSCRIPTIONAL REGULATOR YGIV-RELATED"/>
    <property type="match status" value="1"/>
</dbReference>
<keyword evidence="2" id="KW-0238">DNA-binding</keyword>
<evidence type="ECO:0000313" key="5">
    <source>
        <dbReference type="EMBL" id="MDW6005481.1"/>
    </source>
</evidence>
<dbReference type="Gene3D" id="3.20.80.10">
    <property type="entry name" value="Regulatory factor, effector binding domain"/>
    <property type="match status" value="1"/>
</dbReference>
<dbReference type="PANTHER" id="PTHR40055:SF1">
    <property type="entry name" value="TRANSCRIPTIONAL REGULATOR YGIV-RELATED"/>
    <property type="match status" value="1"/>
</dbReference>
<dbReference type="Proteomes" id="UP000196125">
    <property type="component" value="Unassembled WGS sequence"/>
</dbReference>
<proteinExistence type="predicted"/>
<dbReference type="SUPFAM" id="SSF55136">
    <property type="entry name" value="Probable bacterial effector-binding domain"/>
    <property type="match status" value="1"/>
</dbReference>
<dbReference type="InterPro" id="IPR050908">
    <property type="entry name" value="SmbC-like"/>
</dbReference>
<reference evidence="6 7" key="1">
    <citation type="submission" date="2017-05" db="EMBL/GenBank/DDBJ databases">
        <authorList>
            <person name="Song R."/>
            <person name="Chenine A.L."/>
            <person name="Ruprecht R.M."/>
        </authorList>
    </citation>
    <scope>NUCLEOTIDE SEQUENCE [LARGE SCALE GENOMIC DNA]</scope>
    <source>
        <strain evidence="6 7">CECT 7927</strain>
    </source>
</reference>
<dbReference type="InterPro" id="IPR010499">
    <property type="entry name" value="AraC_E-bd"/>
</dbReference>
<dbReference type="EMBL" id="FXXI01000008">
    <property type="protein sequence ID" value="SMS02077.1"/>
    <property type="molecule type" value="Genomic_DNA"/>
</dbReference>
<evidence type="ECO:0000313" key="7">
    <source>
        <dbReference type="Proteomes" id="UP000196125"/>
    </source>
</evidence>
<evidence type="ECO:0000256" key="3">
    <source>
        <dbReference type="ARBA" id="ARBA00023163"/>
    </source>
</evidence>
<dbReference type="EMBL" id="JAWRCO010000002">
    <property type="protein sequence ID" value="MDW6005481.1"/>
    <property type="molecule type" value="Genomic_DNA"/>
</dbReference>
<organism evidence="6 7">
    <name type="scientific">Vibrio mangrovi</name>
    <dbReference type="NCBI Taxonomy" id="474394"/>
    <lineage>
        <taxon>Bacteria</taxon>
        <taxon>Pseudomonadati</taxon>
        <taxon>Pseudomonadota</taxon>
        <taxon>Gammaproteobacteria</taxon>
        <taxon>Vibrionales</taxon>
        <taxon>Vibrionaceae</taxon>
        <taxon>Vibrio</taxon>
    </lineage>
</organism>
<sequence>MRDNLYKTVDERIHQVCHYIENHLCDDLTLDHLSQIAALSRYHFHRVFSAYIGMSVARYIQLMRLKRASMQLAFETDLRVIDIALDAGYDSPESFARAFKKTFGQSPSGFRTAPEWLNWHAQFQSHKQPWGEQHMHVEIKNFSEAKIAFITHQGPIELVYETATQFIAWRKESGLSPVSTSKTYGIPYGNPDVVAPEAFRFDIGGSVEQDVPENTYGVQTGTIPGGRCAVIRHKGSHDRLGESIYYLYRDWLPQSGETLRDYPCFFHYLNLINEVPESDLITDVYLPIQ</sequence>
<dbReference type="PRINTS" id="PR00032">
    <property type="entry name" value="HTHARAC"/>
</dbReference>
<keyword evidence="1" id="KW-0805">Transcription regulation</keyword>
<dbReference type="AlphaFoldDB" id="A0A1Y6IWP6"/>
<dbReference type="SMART" id="SM00342">
    <property type="entry name" value="HTH_ARAC"/>
    <property type="match status" value="1"/>
</dbReference>
<dbReference type="OrthoDB" id="282744at2"/>
<evidence type="ECO:0000256" key="1">
    <source>
        <dbReference type="ARBA" id="ARBA00023015"/>
    </source>
</evidence>
<dbReference type="SUPFAM" id="SSF46689">
    <property type="entry name" value="Homeodomain-like"/>
    <property type="match status" value="2"/>
</dbReference>
<dbReference type="Gene3D" id="1.10.10.60">
    <property type="entry name" value="Homeodomain-like"/>
    <property type="match status" value="2"/>
</dbReference>
<dbReference type="PROSITE" id="PS00041">
    <property type="entry name" value="HTH_ARAC_FAMILY_1"/>
    <property type="match status" value="1"/>
</dbReference>
<gene>
    <name evidence="6" type="primary">rob</name>
    <name evidence="5" type="ORF">SBX37_21655</name>
    <name evidence="6" type="ORF">VIM7927_03391</name>
</gene>
<keyword evidence="3" id="KW-0804">Transcription</keyword>
<reference evidence="5 8" key="2">
    <citation type="submission" date="2023-11" db="EMBL/GenBank/DDBJ databases">
        <title>Plant-associative lifestyle of Vibrio porteresiae and its evolutionary dynamics.</title>
        <authorList>
            <person name="Rameshkumar N."/>
            <person name="Kirti K."/>
        </authorList>
    </citation>
    <scope>NUCLEOTIDE SEQUENCE [LARGE SCALE GENOMIC DNA]</scope>
    <source>
        <strain evidence="5 8">MSSRF38</strain>
    </source>
</reference>
<dbReference type="RefSeq" id="WP_087482105.1">
    <property type="nucleotide sequence ID" value="NZ_AP024884.1"/>
</dbReference>
<evidence type="ECO:0000313" key="8">
    <source>
        <dbReference type="Proteomes" id="UP001283366"/>
    </source>
</evidence>
<dbReference type="SMART" id="SM00871">
    <property type="entry name" value="AraC_E_bind"/>
    <property type="match status" value="1"/>
</dbReference>
<feature type="domain" description="HTH araC/xylS-type" evidence="4">
    <location>
        <begin position="14"/>
        <end position="113"/>
    </location>
</feature>
<dbReference type="InterPro" id="IPR020449">
    <property type="entry name" value="Tscrpt_reg_AraC-type_HTH"/>
</dbReference>
<protein>
    <submittedName>
        <fullName evidence="5">AraC family transcriptional regulator</fullName>
    </submittedName>
    <submittedName>
        <fullName evidence="6">Right origin-binding protein</fullName>
    </submittedName>
</protein>
<dbReference type="GO" id="GO:0043565">
    <property type="term" value="F:sequence-specific DNA binding"/>
    <property type="evidence" value="ECO:0007669"/>
    <property type="project" value="InterPro"/>
</dbReference>
<accession>A0A1Y6IWP6</accession>